<reference evidence="19 20" key="1">
    <citation type="submission" date="2016-12" db="EMBL/GenBank/DDBJ databases">
        <authorList>
            <person name="Song W.-J."/>
            <person name="Kurnit D.M."/>
        </authorList>
    </citation>
    <scope>NUCLEOTIDE SEQUENCE [LARGE SCALE GENOMIC DNA]</scope>
    <source>
        <strain evidence="19 20">ATCC 49181</strain>
    </source>
</reference>
<evidence type="ECO:0000256" key="3">
    <source>
        <dbReference type="ARBA" id="ARBA00022448"/>
    </source>
</evidence>
<evidence type="ECO:0000256" key="12">
    <source>
        <dbReference type="ARBA" id="ARBA00023170"/>
    </source>
</evidence>
<evidence type="ECO:0000259" key="17">
    <source>
        <dbReference type="Pfam" id="PF00593"/>
    </source>
</evidence>
<evidence type="ECO:0000256" key="9">
    <source>
        <dbReference type="ARBA" id="ARBA00023065"/>
    </source>
</evidence>
<keyword evidence="4 14" id="KW-1134">Transmembrane beta strand</keyword>
<dbReference type="InterPro" id="IPR012910">
    <property type="entry name" value="Plug_dom"/>
</dbReference>
<dbReference type="GO" id="GO:0015344">
    <property type="term" value="F:siderophore uptake transmembrane transporter activity"/>
    <property type="evidence" value="ECO:0007669"/>
    <property type="project" value="TreeGrafter"/>
</dbReference>
<dbReference type="InterPro" id="IPR037066">
    <property type="entry name" value="Plug_dom_sf"/>
</dbReference>
<gene>
    <name evidence="19" type="ORF">SAMN02743940_2104</name>
</gene>
<accession>A0A1N6IVB2</accession>
<comment type="similarity">
    <text evidence="2 14 15">Belongs to the TonB-dependent receptor family.</text>
</comment>
<dbReference type="InterPro" id="IPR036942">
    <property type="entry name" value="Beta-barrel_TonB_sf"/>
</dbReference>
<evidence type="ECO:0000256" key="15">
    <source>
        <dbReference type="RuleBase" id="RU003357"/>
    </source>
</evidence>
<evidence type="ECO:0000256" key="8">
    <source>
        <dbReference type="ARBA" id="ARBA00023004"/>
    </source>
</evidence>
<keyword evidence="5" id="KW-0410">Iron transport</keyword>
<dbReference type="GO" id="GO:0009279">
    <property type="term" value="C:cell outer membrane"/>
    <property type="evidence" value="ECO:0007669"/>
    <property type="project" value="UniProtKB-SubCell"/>
</dbReference>
<keyword evidence="8" id="KW-0408">Iron</keyword>
<evidence type="ECO:0000256" key="5">
    <source>
        <dbReference type="ARBA" id="ARBA00022496"/>
    </source>
</evidence>
<keyword evidence="11 14" id="KW-0472">Membrane</keyword>
<evidence type="ECO:0000256" key="10">
    <source>
        <dbReference type="ARBA" id="ARBA00023077"/>
    </source>
</evidence>
<keyword evidence="13 14" id="KW-0998">Cell outer membrane</keyword>
<dbReference type="SUPFAM" id="SSF56935">
    <property type="entry name" value="Porins"/>
    <property type="match status" value="1"/>
</dbReference>
<dbReference type="STRING" id="44575.SAMN05216419_103115"/>
<feature type="domain" description="TonB-dependent receptor-like beta-barrel" evidence="17">
    <location>
        <begin position="258"/>
        <end position="693"/>
    </location>
</feature>
<sequence length="731" mass="82833">MNADYNNTNLLILNDLKTINRTHKPPVDFVSSRREYEYYFHSIHLSTIIFIFLVGFVLITFPARAQEPAEPEMTILKPIEVTATRSKKQLTQIPNALTHLGRNTQQNYQPGATLDEFARGTPGVFFQNQFNFAQDLRITIRGFGARTPFGVRGIQIRVDDIPQTLPDGQTQLDSIDPSLIQQMEILRGPSASLFGNASGGMINITTRAAPYTKFELTPRQIFGEFGYFKSEIHASGRGDRFDYGLFGSHLQQNGWREHSKMENRLVQFKLNIQTQTNSNWMLLFRKFHAPQAKDPGGLTHTQALVNPRQAAPGNLLFNAGEAVEQAQLGIRYRKKIATTQTLSIVAHVLHRDFQNRLPFVNGGQVQFDRWVGGLSMQFVNDHILFKKNNRFIIGVDYGIQNDNRQRFNNNFGIQGILTLDQVERVQSIGPFFRNEWKMTPDLDLVLGGRWDWLHYQVLDAFQANNNQSASRTLSQTSGTVGLVYHLADQHQIYTNVASVFEAPTTTELINNPGGSGGFNPNLDAQTSLSQEIGFRGTPAGFQYEAVAFYVHSWDEITPFELPTSPGRSFFQNTGQSRRLGVETRVATPEWHGFSGEIAYTYSDFEFRRFMLNNTNLKGNAFPGIPMHRWVGHLRYAHASGIFGQLQVQRIGKFFVNDINTVINDPYNLGQLLLGWEKKYKGIEGSVFFGINNLFDERYNANTRINAAFDRFFEPGPPINVFGGLRVRIASF</sequence>
<evidence type="ECO:0000259" key="18">
    <source>
        <dbReference type="Pfam" id="PF07715"/>
    </source>
</evidence>
<dbReference type="Proteomes" id="UP000185062">
    <property type="component" value="Unassembled WGS sequence"/>
</dbReference>
<evidence type="ECO:0000256" key="1">
    <source>
        <dbReference type="ARBA" id="ARBA00004571"/>
    </source>
</evidence>
<dbReference type="InterPro" id="IPR000531">
    <property type="entry name" value="Beta-barrel_TonB"/>
</dbReference>
<keyword evidence="16" id="KW-1133">Transmembrane helix</keyword>
<evidence type="ECO:0000256" key="7">
    <source>
        <dbReference type="ARBA" id="ARBA00022729"/>
    </source>
</evidence>
<keyword evidence="20" id="KW-1185">Reference proteome</keyword>
<evidence type="ECO:0000256" key="13">
    <source>
        <dbReference type="ARBA" id="ARBA00023237"/>
    </source>
</evidence>
<dbReference type="Gene3D" id="2.170.130.10">
    <property type="entry name" value="TonB-dependent receptor, plug domain"/>
    <property type="match status" value="1"/>
</dbReference>
<evidence type="ECO:0000256" key="2">
    <source>
        <dbReference type="ARBA" id="ARBA00009810"/>
    </source>
</evidence>
<dbReference type="Pfam" id="PF07715">
    <property type="entry name" value="Plug"/>
    <property type="match status" value="1"/>
</dbReference>
<evidence type="ECO:0000313" key="19">
    <source>
        <dbReference type="EMBL" id="SIO35944.1"/>
    </source>
</evidence>
<dbReference type="Gene3D" id="2.40.170.20">
    <property type="entry name" value="TonB-dependent receptor, beta-barrel domain"/>
    <property type="match status" value="1"/>
</dbReference>
<feature type="domain" description="TonB-dependent receptor plug" evidence="18">
    <location>
        <begin position="93"/>
        <end position="200"/>
    </location>
</feature>
<dbReference type="InterPro" id="IPR039426">
    <property type="entry name" value="TonB-dep_rcpt-like"/>
</dbReference>
<dbReference type="EMBL" id="FSRO01000001">
    <property type="protein sequence ID" value="SIO35944.1"/>
    <property type="molecule type" value="Genomic_DNA"/>
</dbReference>
<keyword evidence="7" id="KW-0732">Signal</keyword>
<dbReference type="eggNOG" id="COG4772">
    <property type="taxonomic scope" value="Bacteria"/>
</dbReference>
<evidence type="ECO:0000256" key="6">
    <source>
        <dbReference type="ARBA" id="ARBA00022692"/>
    </source>
</evidence>
<dbReference type="PANTHER" id="PTHR32552:SF68">
    <property type="entry name" value="FERRICHROME OUTER MEMBRANE TRANSPORTER_PHAGE RECEPTOR"/>
    <property type="match status" value="1"/>
</dbReference>
<protein>
    <submittedName>
        <fullName evidence="19">Iron complex outermembrane recepter protein</fullName>
    </submittedName>
</protein>
<feature type="transmembrane region" description="Helical" evidence="16">
    <location>
        <begin position="38"/>
        <end position="61"/>
    </location>
</feature>
<dbReference type="PANTHER" id="PTHR32552">
    <property type="entry name" value="FERRICHROME IRON RECEPTOR-RELATED"/>
    <property type="match status" value="1"/>
</dbReference>
<evidence type="ECO:0000256" key="16">
    <source>
        <dbReference type="SAM" id="Phobius"/>
    </source>
</evidence>
<name>A0A1N6IVB2_9PROT</name>
<dbReference type="Pfam" id="PF00593">
    <property type="entry name" value="TonB_dep_Rec_b-barrel"/>
    <property type="match status" value="1"/>
</dbReference>
<evidence type="ECO:0000256" key="11">
    <source>
        <dbReference type="ARBA" id="ARBA00023136"/>
    </source>
</evidence>
<evidence type="ECO:0000313" key="20">
    <source>
        <dbReference type="Proteomes" id="UP000185062"/>
    </source>
</evidence>
<keyword evidence="12" id="KW-0675">Receptor</keyword>
<dbReference type="RefSeq" id="WP_083399544.1">
    <property type="nucleotide sequence ID" value="NZ_FSRO01000001.1"/>
</dbReference>
<evidence type="ECO:0000256" key="14">
    <source>
        <dbReference type="PROSITE-ProRule" id="PRU01360"/>
    </source>
</evidence>
<keyword evidence="3 14" id="KW-0813">Transport</keyword>
<evidence type="ECO:0000256" key="4">
    <source>
        <dbReference type="ARBA" id="ARBA00022452"/>
    </source>
</evidence>
<organism evidence="19 20">
    <name type="scientific">Nitrosomonas cryotolerans ATCC 49181</name>
    <dbReference type="NCBI Taxonomy" id="1131553"/>
    <lineage>
        <taxon>Bacteria</taxon>
        <taxon>Pseudomonadati</taxon>
        <taxon>Pseudomonadota</taxon>
        <taxon>Betaproteobacteria</taxon>
        <taxon>Nitrosomonadales</taxon>
        <taxon>Nitrosomonadaceae</taxon>
        <taxon>Nitrosomonas</taxon>
    </lineage>
</organism>
<proteinExistence type="inferred from homology"/>
<keyword evidence="9" id="KW-0406">Ion transport</keyword>
<keyword evidence="10 15" id="KW-0798">TonB box</keyword>
<comment type="subcellular location">
    <subcellularLocation>
        <location evidence="1 14">Cell outer membrane</location>
        <topology evidence="1 14">Multi-pass membrane protein</topology>
    </subcellularLocation>
</comment>
<dbReference type="AlphaFoldDB" id="A0A1N6IVB2"/>
<keyword evidence="6 14" id="KW-0812">Transmembrane</keyword>
<dbReference type="PROSITE" id="PS52016">
    <property type="entry name" value="TONB_DEPENDENT_REC_3"/>
    <property type="match status" value="1"/>
</dbReference>